<dbReference type="InterPro" id="IPR014036">
    <property type="entry name" value="DeoR-like_C"/>
</dbReference>
<dbReference type="SMART" id="SM00420">
    <property type="entry name" value="HTH_DEOR"/>
    <property type="match status" value="1"/>
</dbReference>
<keyword evidence="4" id="KW-0804">Transcription</keyword>
<keyword evidence="2" id="KW-0678">Repressor</keyword>
<dbReference type="PANTHER" id="PTHR30363">
    <property type="entry name" value="HTH-TYPE TRANSCRIPTIONAL REGULATOR SRLR-RELATED"/>
    <property type="match status" value="1"/>
</dbReference>
<dbReference type="PANTHER" id="PTHR30363:SF4">
    <property type="entry name" value="GLYCEROL-3-PHOSPHATE REGULON REPRESSOR"/>
    <property type="match status" value="1"/>
</dbReference>
<reference evidence="7 8" key="1">
    <citation type="journal article" date="2016" name="Front. Microbiol.">
        <title>Genomic Resource of Rice Seed Associated Bacteria.</title>
        <authorList>
            <person name="Midha S."/>
            <person name="Bansal K."/>
            <person name="Sharma S."/>
            <person name="Kumar N."/>
            <person name="Patil P.P."/>
            <person name="Chaudhry V."/>
            <person name="Patil P.B."/>
        </authorList>
    </citation>
    <scope>NUCLEOTIDE SEQUENCE [LARGE SCALE GENOMIC DNA]</scope>
    <source>
        <strain evidence="7 8">RSA3</strain>
    </source>
</reference>
<dbReference type="SMART" id="SM01134">
    <property type="entry name" value="DeoRC"/>
    <property type="match status" value="1"/>
</dbReference>
<comment type="function">
    <text evidence="5">Repressor of the lactose catabolism operon. Galactose-6-phosphate is the inducer.</text>
</comment>
<accession>A0A147F8E9</accession>
<evidence type="ECO:0000256" key="2">
    <source>
        <dbReference type="ARBA" id="ARBA00022491"/>
    </source>
</evidence>
<dbReference type="GO" id="GO:0003700">
    <property type="term" value="F:DNA-binding transcription factor activity"/>
    <property type="evidence" value="ECO:0007669"/>
    <property type="project" value="InterPro"/>
</dbReference>
<comment type="caution">
    <text evidence="7">The sequence shown here is derived from an EMBL/GenBank/DDBJ whole genome shotgun (WGS) entry which is preliminary data.</text>
</comment>
<dbReference type="InterPro" id="IPR036390">
    <property type="entry name" value="WH_DNA-bd_sf"/>
</dbReference>
<dbReference type="Pfam" id="PF00455">
    <property type="entry name" value="DeoRC"/>
    <property type="match status" value="1"/>
</dbReference>
<dbReference type="InterPro" id="IPR001034">
    <property type="entry name" value="DeoR_HTH"/>
</dbReference>
<evidence type="ECO:0000256" key="1">
    <source>
        <dbReference type="ARBA" id="ARBA00021390"/>
    </source>
</evidence>
<dbReference type="PRINTS" id="PR00037">
    <property type="entry name" value="HTHLACR"/>
</dbReference>
<evidence type="ECO:0000313" key="7">
    <source>
        <dbReference type="EMBL" id="KTS12773.1"/>
    </source>
</evidence>
<organism evidence="7 8">
    <name type="scientific">Microbacterium testaceum</name>
    <name type="common">Aureobacterium testaceum</name>
    <name type="synonym">Brevibacterium testaceum</name>
    <dbReference type="NCBI Taxonomy" id="2033"/>
    <lineage>
        <taxon>Bacteria</taxon>
        <taxon>Bacillati</taxon>
        <taxon>Actinomycetota</taxon>
        <taxon>Actinomycetes</taxon>
        <taxon>Micrococcales</taxon>
        <taxon>Microbacteriaceae</taxon>
        <taxon>Microbacterium</taxon>
    </lineage>
</organism>
<dbReference type="Proteomes" id="UP000072189">
    <property type="component" value="Unassembled WGS sequence"/>
</dbReference>
<keyword evidence="3" id="KW-0805">Transcription regulation</keyword>
<evidence type="ECO:0000256" key="4">
    <source>
        <dbReference type="ARBA" id="ARBA00023163"/>
    </source>
</evidence>
<dbReference type="RefSeq" id="WP_058613950.1">
    <property type="nucleotide sequence ID" value="NZ_LDRV01000045.1"/>
</dbReference>
<evidence type="ECO:0000313" key="8">
    <source>
        <dbReference type="Proteomes" id="UP000072189"/>
    </source>
</evidence>
<dbReference type="Gene3D" id="3.40.50.1360">
    <property type="match status" value="1"/>
</dbReference>
<evidence type="ECO:0000256" key="5">
    <source>
        <dbReference type="ARBA" id="ARBA00024937"/>
    </source>
</evidence>
<dbReference type="SUPFAM" id="SSF100950">
    <property type="entry name" value="NagB/RpiA/CoA transferase-like"/>
    <property type="match status" value="1"/>
</dbReference>
<dbReference type="PATRIC" id="fig|2033.7.peg.2256"/>
<dbReference type="Pfam" id="PF08220">
    <property type="entry name" value="HTH_DeoR"/>
    <property type="match status" value="1"/>
</dbReference>
<dbReference type="PROSITE" id="PS51000">
    <property type="entry name" value="HTH_DEOR_2"/>
    <property type="match status" value="1"/>
</dbReference>
<name>A0A147F8E9_MICTE</name>
<proteinExistence type="predicted"/>
<dbReference type="AlphaFoldDB" id="A0A147F8E9"/>
<gene>
    <name evidence="7" type="ORF">RSA3_07975</name>
</gene>
<dbReference type="InterPro" id="IPR037171">
    <property type="entry name" value="NagB/RpiA_transferase-like"/>
</dbReference>
<sequence length="264" mass="27059">MLAAARKDALLERLHRDGRLVVKDVALELGLSEDSIRRDLRELDAAGLAVRVYGGALPASPAVADYDARGRVARSSKARVAAAAAELIEPGATVLLDGGTTTLALVDALPRSFAGTVITHSPTIAAALLHHDAEVVVIGGRVFKHSAVACGSAAVEAAQRISADIFFLGVTGVHPAAGLTTGDADEAAMKRVLAERAAETFVLASEEKLGAASRFGILPLDGVTGIVADLDPATSLAADLEAAGAHLRYPSTPKQPRSDVGAPQ</sequence>
<dbReference type="EMBL" id="LDRV01000045">
    <property type="protein sequence ID" value="KTS12773.1"/>
    <property type="molecule type" value="Genomic_DNA"/>
</dbReference>
<evidence type="ECO:0000256" key="3">
    <source>
        <dbReference type="ARBA" id="ARBA00023015"/>
    </source>
</evidence>
<dbReference type="SUPFAM" id="SSF46785">
    <property type="entry name" value="Winged helix' DNA-binding domain"/>
    <property type="match status" value="1"/>
</dbReference>
<dbReference type="InterPro" id="IPR050313">
    <property type="entry name" value="Carb_Metab_HTH_regulators"/>
</dbReference>
<evidence type="ECO:0000259" key="6">
    <source>
        <dbReference type="PROSITE" id="PS51000"/>
    </source>
</evidence>
<protein>
    <recommendedName>
        <fullName evidence="1">Lactose phosphotransferase system repressor</fullName>
    </recommendedName>
</protein>
<feature type="domain" description="HTH deoR-type" evidence="6">
    <location>
        <begin position="3"/>
        <end position="58"/>
    </location>
</feature>